<dbReference type="Proteomes" id="UP000823388">
    <property type="component" value="Chromosome 3N"/>
</dbReference>
<keyword evidence="1" id="KW-1133">Transmembrane helix</keyword>
<dbReference type="EMBL" id="CM029042">
    <property type="protein sequence ID" value="KAG2619924.1"/>
    <property type="molecule type" value="Genomic_DNA"/>
</dbReference>
<evidence type="ECO:0000313" key="2">
    <source>
        <dbReference type="EMBL" id="KAG2619924.1"/>
    </source>
</evidence>
<organism evidence="2 3">
    <name type="scientific">Panicum virgatum</name>
    <name type="common">Blackwell switchgrass</name>
    <dbReference type="NCBI Taxonomy" id="38727"/>
    <lineage>
        <taxon>Eukaryota</taxon>
        <taxon>Viridiplantae</taxon>
        <taxon>Streptophyta</taxon>
        <taxon>Embryophyta</taxon>
        <taxon>Tracheophyta</taxon>
        <taxon>Spermatophyta</taxon>
        <taxon>Magnoliopsida</taxon>
        <taxon>Liliopsida</taxon>
        <taxon>Poales</taxon>
        <taxon>Poaceae</taxon>
        <taxon>PACMAD clade</taxon>
        <taxon>Panicoideae</taxon>
        <taxon>Panicodae</taxon>
        <taxon>Paniceae</taxon>
        <taxon>Panicinae</taxon>
        <taxon>Panicum</taxon>
        <taxon>Panicum sect. Hiantes</taxon>
    </lineage>
</organism>
<keyword evidence="1" id="KW-0812">Transmembrane</keyword>
<comment type="caution">
    <text evidence="2">The sequence shown here is derived from an EMBL/GenBank/DDBJ whole genome shotgun (WGS) entry which is preliminary data.</text>
</comment>
<feature type="transmembrane region" description="Helical" evidence="1">
    <location>
        <begin position="123"/>
        <end position="144"/>
    </location>
</feature>
<gene>
    <name evidence="2" type="ORF">PVAP13_3NG143701</name>
</gene>
<keyword evidence="1" id="KW-0472">Membrane</keyword>
<evidence type="ECO:0000256" key="1">
    <source>
        <dbReference type="SAM" id="Phobius"/>
    </source>
</evidence>
<reference evidence="2" key="1">
    <citation type="submission" date="2020-05" db="EMBL/GenBank/DDBJ databases">
        <title>WGS assembly of Panicum virgatum.</title>
        <authorList>
            <person name="Lovell J.T."/>
            <person name="Jenkins J."/>
            <person name="Shu S."/>
            <person name="Juenger T.E."/>
            <person name="Schmutz J."/>
        </authorList>
    </citation>
    <scope>NUCLEOTIDE SEQUENCE</scope>
    <source>
        <strain evidence="2">AP13</strain>
    </source>
</reference>
<dbReference type="AlphaFoldDB" id="A0A8T0UGN1"/>
<sequence length="271" mass="29842">MSKSGALSRVSQVLEDVVSKPLLPPKLFHVKNTPAEVDHYLVSMRCHNAIAMKQLDELLLLRWYVSMGPQVFCEREFPQLLMVVLFFKVDNLPVSRGCLPHNNASRIVCPIHKIPPSLPYKLFLSYWPIIIINFLFFVDTSFLADTDILGILIVSLRLTGRLNPYGETCMPGVGIAVVSGSIRSVERHANKNLMRSGQNLYVILNINSISGSLSRGKSVTPPDSAGSVVFAGGAKLLLGRCGPSVAIARGAKLPWAHVDQHRQHASMAKLH</sequence>
<proteinExistence type="predicted"/>
<accession>A0A8T0UGN1</accession>
<name>A0A8T0UGN1_PANVG</name>
<evidence type="ECO:0000313" key="3">
    <source>
        <dbReference type="Proteomes" id="UP000823388"/>
    </source>
</evidence>
<keyword evidence="3" id="KW-1185">Reference proteome</keyword>
<protein>
    <submittedName>
        <fullName evidence="2">Uncharacterized protein</fullName>
    </submittedName>
</protein>